<keyword evidence="3" id="KW-1185">Reference proteome</keyword>
<dbReference type="InterPro" id="IPR050276">
    <property type="entry name" value="MshD_Acetyltransferase"/>
</dbReference>
<organism evidence="2 3">
    <name type="scientific">Actinopolyspora mortivallis</name>
    <dbReference type="NCBI Taxonomy" id="33906"/>
    <lineage>
        <taxon>Bacteria</taxon>
        <taxon>Bacillati</taxon>
        <taxon>Actinomycetota</taxon>
        <taxon>Actinomycetes</taxon>
        <taxon>Actinopolysporales</taxon>
        <taxon>Actinopolysporaceae</taxon>
        <taxon>Actinopolyspora</taxon>
    </lineage>
</organism>
<evidence type="ECO:0000313" key="3">
    <source>
        <dbReference type="Proteomes" id="UP000239352"/>
    </source>
</evidence>
<dbReference type="InterPro" id="IPR016181">
    <property type="entry name" value="Acyl_CoA_acyltransferase"/>
</dbReference>
<dbReference type="GO" id="GO:0008999">
    <property type="term" value="F:protein-N-terminal-alanine acetyltransferase activity"/>
    <property type="evidence" value="ECO:0007669"/>
    <property type="project" value="TreeGrafter"/>
</dbReference>
<reference evidence="2 3" key="1">
    <citation type="submission" date="2018-03" db="EMBL/GenBank/DDBJ databases">
        <title>Actinopolyspora mortivallis from Sahara, screening for active biomolecules.</title>
        <authorList>
            <person name="Selama O."/>
            <person name="Wellington E.M.H."/>
            <person name="Hacene H."/>
        </authorList>
    </citation>
    <scope>NUCLEOTIDE SEQUENCE [LARGE SCALE GENOMIC DNA]</scope>
    <source>
        <strain evidence="2 3">M5A</strain>
    </source>
</reference>
<keyword evidence="2" id="KW-0808">Transferase</keyword>
<dbReference type="CDD" id="cd04301">
    <property type="entry name" value="NAT_SF"/>
    <property type="match status" value="1"/>
</dbReference>
<dbReference type="STRING" id="1050202.GCA_000384035_00316"/>
<dbReference type="SUPFAM" id="SSF55729">
    <property type="entry name" value="Acyl-CoA N-acyltransferases (Nat)"/>
    <property type="match status" value="1"/>
</dbReference>
<dbReference type="PROSITE" id="PS51186">
    <property type="entry name" value="GNAT"/>
    <property type="match status" value="1"/>
</dbReference>
<comment type="caution">
    <text evidence="2">The sequence shown here is derived from an EMBL/GenBank/DDBJ whole genome shotgun (WGS) entry which is preliminary data.</text>
</comment>
<dbReference type="NCBIfam" id="TIGR01575">
    <property type="entry name" value="rimI"/>
    <property type="match status" value="1"/>
</dbReference>
<protein>
    <submittedName>
        <fullName evidence="2">Ribosomal-protein-alanine N-acetyltransferase</fullName>
    </submittedName>
</protein>
<gene>
    <name evidence="2" type="primary">rimI</name>
    <name evidence="2" type="ORF">CEP50_04875</name>
</gene>
<feature type="domain" description="N-acetyltransferase" evidence="1">
    <location>
        <begin position="1"/>
        <end position="148"/>
    </location>
</feature>
<accession>A0A2T0H038</accession>
<dbReference type="InParanoid" id="A0A2T0H038"/>
<dbReference type="FunCoup" id="A0A2T0H038">
    <property type="interactions" value="127"/>
</dbReference>
<proteinExistence type="predicted"/>
<dbReference type="InterPro" id="IPR000182">
    <property type="entry name" value="GNAT_dom"/>
</dbReference>
<dbReference type="RefSeq" id="WP_106112745.1">
    <property type="nucleotide sequence ID" value="NZ_PVSR01000003.1"/>
</dbReference>
<dbReference type="EMBL" id="PVSR01000003">
    <property type="protein sequence ID" value="PRW64719.1"/>
    <property type="molecule type" value="Genomic_DNA"/>
</dbReference>
<dbReference type="PANTHER" id="PTHR43617:SF20">
    <property type="entry name" value="N-ALPHA-ACETYLTRANSFERASE RIMI"/>
    <property type="match status" value="1"/>
</dbReference>
<dbReference type="PANTHER" id="PTHR43617">
    <property type="entry name" value="L-AMINO ACID N-ACETYLTRANSFERASE"/>
    <property type="match status" value="1"/>
</dbReference>
<dbReference type="Pfam" id="PF00583">
    <property type="entry name" value="Acetyltransf_1"/>
    <property type="match status" value="1"/>
</dbReference>
<dbReference type="AlphaFoldDB" id="A0A2T0H038"/>
<evidence type="ECO:0000259" key="1">
    <source>
        <dbReference type="PROSITE" id="PS51186"/>
    </source>
</evidence>
<evidence type="ECO:0000313" key="2">
    <source>
        <dbReference type="EMBL" id="PRW64719.1"/>
    </source>
</evidence>
<sequence>MAKLRRRDVPRCAELERELFPTDDPWPEGAFVAALDRGDFYVGAYDRAEQLIGYAGLAFVARGPKAEAEVHTIAVDPRAQGRGVGRALLRRLLARADEERAQVFLEVRTDNEPAIGLYRRHDFEVVGMRKRYYQPSGADAYTMRRPPRTAEQEGEAV</sequence>
<dbReference type="Gene3D" id="3.40.630.30">
    <property type="match status" value="1"/>
</dbReference>
<dbReference type="InterPro" id="IPR006464">
    <property type="entry name" value="AcTrfase_RimI/Ard1"/>
</dbReference>
<name>A0A2T0H038_ACTMO</name>
<dbReference type="Proteomes" id="UP000239352">
    <property type="component" value="Unassembled WGS sequence"/>
</dbReference>